<keyword evidence="1" id="KW-0805">Transcription regulation</keyword>
<evidence type="ECO:0000256" key="4">
    <source>
        <dbReference type="PROSITE-ProRule" id="PRU00335"/>
    </source>
</evidence>
<gene>
    <name evidence="7" type="ORF">C8D93_10437</name>
</gene>
<evidence type="ECO:0000256" key="5">
    <source>
        <dbReference type="SAM" id="MobiDB-lite"/>
    </source>
</evidence>
<evidence type="ECO:0000256" key="1">
    <source>
        <dbReference type="ARBA" id="ARBA00023015"/>
    </source>
</evidence>
<dbReference type="InterPro" id="IPR009057">
    <property type="entry name" value="Homeodomain-like_sf"/>
</dbReference>
<dbReference type="RefSeq" id="WP_211307272.1">
    <property type="nucleotide sequence ID" value="NZ_CAKZQT010000022.1"/>
</dbReference>
<evidence type="ECO:0000313" key="8">
    <source>
        <dbReference type="Proteomes" id="UP000248330"/>
    </source>
</evidence>
<sequence>MPDGTTIIPTRRPRRRQDPERTRAAILEAACALLAKDGPEGLSVSQVAQLAKVNRGTAYQHFQTREQLLEATTTWVSEKLRRAVFGEAPVNSDVATLGDAQGVALRMAEFAMENPALGRVWLFELLASSRPASDPFWNQFKTSLEKFARSDQAQPGIDVDVHAVMVLIGTLLWPVFVRADSRSAKDRRQLVERFSNEMLRLSLQGTMRPEKFPELDAHLRAARGDKARRASAAK</sequence>
<dbReference type="InterPro" id="IPR050109">
    <property type="entry name" value="HTH-type_TetR-like_transc_reg"/>
</dbReference>
<dbReference type="SUPFAM" id="SSF46689">
    <property type="entry name" value="Homeodomain-like"/>
    <property type="match status" value="1"/>
</dbReference>
<dbReference type="GO" id="GO:0000976">
    <property type="term" value="F:transcription cis-regulatory region binding"/>
    <property type="evidence" value="ECO:0007669"/>
    <property type="project" value="TreeGrafter"/>
</dbReference>
<dbReference type="InterPro" id="IPR001647">
    <property type="entry name" value="HTH_TetR"/>
</dbReference>
<dbReference type="AlphaFoldDB" id="A0A318EED0"/>
<name>A0A318EED0_9GAMM</name>
<dbReference type="PRINTS" id="PR00455">
    <property type="entry name" value="HTHTETR"/>
</dbReference>
<proteinExistence type="predicted"/>
<dbReference type="Proteomes" id="UP000248330">
    <property type="component" value="Unassembled WGS sequence"/>
</dbReference>
<dbReference type="PANTHER" id="PTHR30055">
    <property type="entry name" value="HTH-TYPE TRANSCRIPTIONAL REGULATOR RUTR"/>
    <property type="match status" value="1"/>
</dbReference>
<organism evidence="7 8">
    <name type="scientific">Sinimarinibacterium flocculans</name>
    <dbReference type="NCBI Taxonomy" id="985250"/>
    <lineage>
        <taxon>Bacteria</taxon>
        <taxon>Pseudomonadati</taxon>
        <taxon>Pseudomonadota</taxon>
        <taxon>Gammaproteobacteria</taxon>
        <taxon>Nevskiales</taxon>
        <taxon>Nevskiaceae</taxon>
        <taxon>Sinimarinibacterium</taxon>
    </lineage>
</organism>
<dbReference type="EMBL" id="QICN01000004">
    <property type="protein sequence ID" value="PXV68342.1"/>
    <property type="molecule type" value="Genomic_DNA"/>
</dbReference>
<feature type="domain" description="HTH tetR-type" evidence="6">
    <location>
        <begin position="20"/>
        <end position="80"/>
    </location>
</feature>
<dbReference type="PANTHER" id="PTHR30055:SF234">
    <property type="entry name" value="HTH-TYPE TRANSCRIPTIONAL REGULATOR BETI"/>
    <property type="match status" value="1"/>
</dbReference>
<dbReference type="Pfam" id="PF00440">
    <property type="entry name" value="TetR_N"/>
    <property type="match status" value="1"/>
</dbReference>
<evidence type="ECO:0000259" key="6">
    <source>
        <dbReference type="PROSITE" id="PS50977"/>
    </source>
</evidence>
<feature type="DNA-binding region" description="H-T-H motif" evidence="4">
    <location>
        <begin position="43"/>
        <end position="62"/>
    </location>
</feature>
<accession>A0A318EED0</accession>
<dbReference type="GO" id="GO:0003700">
    <property type="term" value="F:DNA-binding transcription factor activity"/>
    <property type="evidence" value="ECO:0007669"/>
    <property type="project" value="TreeGrafter"/>
</dbReference>
<comment type="caution">
    <text evidence="7">The sequence shown here is derived from an EMBL/GenBank/DDBJ whole genome shotgun (WGS) entry which is preliminary data.</text>
</comment>
<feature type="region of interest" description="Disordered" evidence="5">
    <location>
        <begin position="1"/>
        <end position="20"/>
    </location>
</feature>
<keyword evidence="2 4" id="KW-0238">DNA-binding</keyword>
<evidence type="ECO:0000313" key="7">
    <source>
        <dbReference type="EMBL" id="PXV68342.1"/>
    </source>
</evidence>
<feature type="compositionally biased region" description="Low complexity" evidence="5">
    <location>
        <begin position="1"/>
        <end position="10"/>
    </location>
</feature>
<reference evidence="7 8" key="1">
    <citation type="submission" date="2018-04" db="EMBL/GenBank/DDBJ databases">
        <title>Genomic Encyclopedia of Type Strains, Phase IV (KMG-IV): sequencing the most valuable type-strain genomes for metagenomic binning, comparative biology and taxonomic classification.</title>
        <authorList>
            <person name="Goeker M."/>
        </authorList>
    </citation>
    <scope>NUCLEOTIDE SEQUENCE [LARGE SCALE GENOMIC DNA]</scope>
    <source>
        <strain evidence="7 8">DSM 104150</strain>
    </source>
</reference>
<evidence type="ECO:0000256" key="2">
    <source>
        <dbReference type="ARBA" id="ARBA00023125"/>
    </source>
</evidence>
<dbReference type="Gene3D" id="1.10.357.10">
    <property type="entry name" value="Tetracycline Repressor, domain 2"/>
    <property type="match status" value="1"/>
</dbReference>
<keyword evidence="3" id="KW-0804">Transcription</keyword>
<keyword evidence="8" id="KW-1185">Reference proteome</keyword>
<protein>
    <submittedName>
        <fullName evidence="7">TetR family transcriptional regulator</fullName>
    </submittedName>
</protein>
<evidence type="ECO:0000256" key="3">
    <source>
        <dbReference type="ARBA" id="ARBA00023163"/>
    </source>
</evidence>
<dbReference type="PROSITE" id="PS50977">
    <property type="entry name" value="HTH_TETR_2"/>
    <property type="match status" value="1"/>
</dbReference>